<keyword evidence="3" id="KW-0067">ATP-binding</keyword>
<dbReference type="Gene3D" id="3.40.50.261">
    <property type="entry name" value="Succinyl-CoA synthetase domains"/>
    <property type="match status" value="2"/>
</dbReference>
<dbReference type="InterPro" id="IPR043938">
    <property type="entry name" value="Ligase_CoA_dom"/>
</dbReference>
<evidence type="ECO:0000256" key="3">
    <source>
        <dbReference type="ARBA" id="ARBA00022840"/>
    </source>
</evidence>
<organism evidence="5 6">
    <name type="scientific">Candidatus Kerfeldbacteria bacterium RIFOXYB2_FULL_38_14</name>
    <dbReference type="NCBI Taxonomy" id="1798547"/>
    <lineage>
        <taxon>Bacteria</taxon>
        <taxon>Candidatus Kerfeldiibacteriota</taxon>
    </lineage>
</organism>
<dbReference type="EMBL" id="MHKI01000020">
    <property type="protein sequence ID" value="OGY86440.1"/>
    <property type="molecule type" value="Genomic_DNA"/>
</dbReference>
<dbReference type="InterPro" id="IPR003781">
    <property type="entry name" value="CoA-bd"/>
</dbReference>
<dbReference type="Proteomes" id="UP000176420">
    <property type="component" value="Unassembled WGS sequence"/>
</dbReference>
<name>A0A1G2BDW5_9BACT</name>
<protein>
    <recommendedName>
        <fullName evidence="4">CoA-binding domain-containing protein</fullName>
    </recommendedName>
</protein>
<dbReference type="SMART" id="SM00881">
    <property type="entry name" value="CoA_binding"/>
    <property type="match status" value="1"/>
</dbReference>
<accession>A0A1G2BDW5</accession>
<comment type="caution">
    <text evidence="5">The sequence shown here is derived from an EMBL/GenBank/DDBJ whole genome shotgun (WGS) entry which is preliminary data.</text>
</comment>
<evidence type="ECO:0000259" key="4">
    <source>
        <dbReference type="SMART" id="SM00881"/>
    </source>
</evidence>
<dbReference type="Gene3D" id="3.30.470.20">
    <property type="entry name" value="ATP-grasp fold, B domain"/>
    <property type="match status" value="1"/>
</dbReference>
<dbReference type="InterPro" id="IPR036291">
    <property type="entry name" value="NAD(P)-bd_dom_sf"/>
</dbReference>
<dbReference type="AlphaFoldDB" id="A0A1G2BDW5"/>
<dbReference type="PANTHER" id="PTHR43334">
    <property type="entry name" value="ACETATE--COA LIGASE [ADP-FORMING]"/>
    <property type="match status" value="1"/>
</dbReference>
<dbReference type="SUPFAM" id="SSF56059">
    <property type="entry name" value="Glutathione synthetase ATP-binding domain-like"/>
    <property type="match status" value="1"/>
</dbReference>
<evidence type="ECO:0000313" key="5">
    <source>
        <dbReference type="EMBL" id="OGY86440.1"/>
    </source>
</evidence>
<sequence>MSDLEKLFYPKAIAVIGASRSLGKLGHDVLINAIQFGYRGKVFPVNPQTSAIAGLPCYSSVTAIAEKIEVAIIMVPSFKVNEVLTECGKKNIPFAVIISAGFKEIGISGAQLAATIKQTAKKYHIRLVGPNCLGFINADIRLNASFASGMPDRGHISFVSQSGAMGVALLDWAYQSNLGFSKILSVGNKCDIDEVDCLRYLSRDKNTKVIMMYLESLERGREFMQEALKITAKKPLIVLKAGSSQHAQQAISSHTGSLAGSDQAISTAFALAHIIRAHSVEEFFDYGLAFSQPVKPQGKRIVIITNAGGPGIMATDALAHTDLALPTLSSSLQKKLQKKLPVAASTKNPIDVIGDASPARYEHALQTVLSSKEVDGAIVILTPQIMTDEDETALIVSRAAKQFKKPILASFMGGLDVNSGRMILKVYGVPNYDTPERAVKAMDQLVKQNINQVHYPLFVSGATKSKSRRLPKTTHVQIRTQEAENILAKYKLPVLKSLLITNERACEQIKKFPVVMKIASRDVIHKAASSAIRLNITNIKEAKTARREILRIVKKRYPQAEMEGVLVQPQLDRTSLYQEVIIGMKRDSSFGGMMMFGLGGSLVEIFHDVTFGIAPLRKEQAEKMVNSIKAKSLLRELDTRLIIKILLLSSRIALDYPQLQEFDMNPLMVYRRGGYIVDVRMMVK</sequence>
<dbReference type="InterPro" id="IPR013815">
    <property type="entry name" value="ATP_grasp_subdomain_1"/>
</dbReference>
<dbReference type="Gene3D" id="3.40.50.720">
    <property type="entry name" value="NAD(P)-binding Rossmann-like Domain"/>
    <property type="match status" value="1"/>
</dbReference>
<feature type="domain" description="CoA-binding" evidence="4">
    <location>
        <begin position="7"/>
        <end position="102"/>
    </location>
</feature>
<gene>
    <name evidence="5" type="ORF">A2319_01310</name>
</gene>
<dbReference type="InterPro" id="IPR051538">
    <property type="entry name" value="Acyl-CoA_Synth/Transferase"/>
</dbReference>
<dbReference type="GO" id="GO:0005524">
    <property type="term" value="F:ATP binding"/>
    <property type="evidence" value="ECO:0007669"/>
    <property type="project" value="UniProtKB-KW"/>
</dbReference>
<dbReference type="Pfam" id="PF19045">
    <property type="entry name" value="Ligase_CoA_2"/>
    <property type="match status" value="1"/>
</dbReference>
<dbReference type="PANTHER" id="PTHR43334:SF1">
    <property type="entry name" value="3-HYDROXYPROPIONATE--COA LIGASE [ADP-FORMING]"/>
    <property type="match status" value="1"/>
</dbReference>
<dbReference type="GO" id="GO:0043758">
    <property type="term" value="F:acetate-CoA ligase (ADP-forming) activity"/>
    <property type="evidence" value="ECO:0007669"/>
    <property type="project" value="InterPro"/>
</dbReference>
<keyword evidence="2" id="KW-0547">Nucleotide-binding</keyword>
<dbReference type="SUPFAM" id="SSF52210">
    <property type="entry name" value="Succinyl-CoA synthetase domains"/>
    <property type="match status" value="2"/>
</dbReference>
<dbReference type="Pfam" id="PF13607">
    <property type="entry name" value="Succ_CoA_lig"/>
    <property type="match status" value="1"/>
</dbReference>
<proteinExistence type="predicted"/>
<dbReference type="InterPro" id="IPR016102">
    <property type="entry name" value="Succinyl-CoA_synth-like"/>
</dbReference>
<dbReference type="InterPro" id="IPR032875">
    <property type="entry name" value="Succ_CoA_lig_flav_dom"/>
</dbReference>
<reference evidence="5 6" key="1">
    <citation type="journal article" date="2016" name="Nat. Commun.">
        <title>Thousands of microbial genomes shed light on interconnected biogeochemical processes in an aquifer system.</title>
        <authorList>
            <person name="Anantharaman K."/>
            <person name="Brown C.T."/>
            <person name="Hug L.A."/>
            <person name="Sharon I."/>
            <person name="Castelle C.J."/>
            <person name="Probst A.J."/>
            <person name="Thomas B.C."/>
            <person name="Singh A."/>
            <person name="Wilkins M.J."/>
            <person name="Karaoz U."/>
            <person name="Brodie E.L."/>
            <person name="Williams K.H."/>
            <person name="Hubbard S.S."/>
            <person name="Banfield J.F."/>
        </authorList>
    </citation>
    <scope>NUCLEOTIDE SEQUENCE [LARGE SCALE GENOMIC DNA]</scope>
</reference>
<dbReference type="Pfam" id="PF13549">
    <property type="entry name" value="ATP-grasp_5"/>
    <property type="match status" value="1"/>
</dbReference>
<keyword evidence="1" id="KW-0436">Ligase</keyword>
<evidence type="ECO:0000256" key="1">
    <source>
        <dbReference type="ARBA" id="ARBA00022598"/>
    </source>
</evidence>
<dbReference type="Gene3D" id="3.30.1490.20">
    <property type="entry name" value="ATP-grasp fold, A domain"/>
    <property type="match status" value="1"/>
</dbReference>
<dbReference type="SUPFAM" id="SSF51735">
    <property type="entry name" value="NAD(P)-binding Rossmann-fold domains"/>
    <property type="match status" value="1"/>
</dbReference>
<evidence type="ECO:0000256" key="2">
    <source>
        <dbReference type="ARBA" id="ARBA00022741"/>
    </source>
</evidence>
<evidence type="ECO:0000313" key="6">
    <source>
        <dbReference type="Proteomes" id="UP000176420"/>
    </source>
</evidence>
<dbReference type="Pfam" id="PF13380">
    <property type="entry name" value="CoA_binding_2"/>
    <property type="match status" value="1"/>
</dbReference>